<sequence length="203" mass="22754">MEHDELTVSNAAAWREWLNENEYISDGVWVTLAKKGTHSPTSLTYAQALDEALCSGWIDGRKNAIDTATYRQHFTPRRRRSMWSKRNVERVAALTDSGRMRPRGLAEIERARTDGRWDRAYSGAATIDIPEDLLAALHESPRAETAFYALSSTARYPVLLDVTTASPERLRATRIARHVSRRATGTASEVRRADDVGRNVNGA</sequence>
<gene>
    <name evidence="2" type="ORF">F6B40_14425</name>
</gene>
<evidence type="ECO:0000313" key="3">
    <source>
        <dbReference type="Proteomes" id="UP000326838"/>
    </source>
</evidence>
<dbReference type="Pfam" id="PF13376">
    <property type="entry name" value="OmdA"/>
    <property type="match status" value="1"/>
</dbReference>
<proteinExistence type="predicted"/>
<protein>
    <recommendedName>
        <fullName evidence="4">Bacteriocin-protection protein, YdeI/OmpD-associated family</fullName>
    </recommendedName>
</protein>
<reference evidence="3" key="1">
    <citation type="submission" date="2019-09" db="EMBL/GenBank/DDBJ databases">
        <title>Mumia zhuanghuii sp. nov. isolated from the intestinal contents of plateau pika (Ochotona curzoniae) in the Qinghai-Tibet plateau of China.</title>
        <authorList>
            <person name="Tian Z."/>
        </authorList>
    </citation>
    <scope>NUCLEOTIDE SEQUENCE [LARGE SCALE GENOMIC DNA]</scope>
    <source>
        <strain evidence="3">L-033</strain>
    </source>
</reference>
<evidence type="ECO:0000256" key="1">
    <source>
        <dbReference type="SAM" id="MobiDB-lite"/>
    </source>
</evidence>
<accession>A0A5N0T5L0</accession>
<dbReference type="RefSeq" id="WP_150895261.1">
    <property type="nucleotide sequence ID" value="NZ_VYUY01000021.1"/>
</dbReference>
<evidence type="ECO:0000313" key="2">
    <source>
        <dbReference type="EMBL" id="KAA9130223.1"/>
    </source>
</evidence>
<organism evidence="2 3">
    <name type="scientific">Microbacterium caowuchunii</name>
    <dbReference type="NCBI Taxonomy" id="2614638"/>
    <lineage>
        <taxon>Bacteria</taxon>
        <taxon>Bacillati</taxon>
        <taxon>Actinomycetota</taxon>
        <taxon>Actinomycetes</taxon>
        <taxon>Micrococcales</taxon>
        <taxon>Microbacteriaceae</taxon>
        <taxon>Microbacterium</taxon>
    </lineage>
</organism>
<dbReference type="AlphaFoldDB" id="A0A5N0T5L0"/>
<dbReference type="Proteomes" id="UP000326838">
    <property type="component" value="Unassembled WGS sequence"/>
</dbReference>
<evidence type="ECO:0008006" key="4">
    <source>
        <dbReference type="Google" id="ProtNLM"/>
    </source>
</evidence>
<dbReference type="EMBL" id="VYUY01000021">
    <property type="protein sequence ID" value="KAA9130223.1"/>
    <property type="molecule type" value="Genomic_DNA"/>
</dbReference>
<keyword evidence="3" id="KW-1185">Reference proteome</keyword>
<comment type="caution">
    <text evidence="2">The sequence shown here is derived from an EMBL/GenBank/DDBJ whole genome shotgun (WGS) entry which is preliminary data.</text>
</comment>
<name>A0A5N0T5L0_9MICO</name>
<feature type="region of interest" description="Disordered" evidence="1">
    <location>
        <begin position="181"/>
        <end position="203"/>
    </location>
</feature>